<evidence type="ECO:0000313" key="2">
    <source>
        <dbReference type="Proteomes" id="UP000203366"/>
    </source>
</evidence>
<protein>
    <submittedName>
        <fullName evidence="1">Uncharacterized protein</fullName>
    </submittedName>
</protein>
<dbReference type="GeneID" id="10399595"/>
<accession>F2WKU0</accession>
<reference evidence="1 2" key="1">
    <citation type="journal article" date="2011" name="Environ. Microbiol.">
        <title>Lausannevirus, a giant amoebal virus encoding histone doublets.</title>
        <authorList>
            <person name="Thomas V."/>
            <person name="Bertelli C."/>
            <person name="Collyn F."/>
            <person name="Casson N."/>
            <person name="Telenti A."/>
            <person name="Goesmann A."/>
            <person name="Croxatto A."/>
            <person name="Greub G."/>
        </authorList>
    </citation>
    <scope>NUCLEOTIDE SEQUENCE [LARGE SCALE GENOMIC DNA]</scope>
    <source>
        <strain evidence="1">7715</strain>
    </source>
</reference>
<sequence length="154" mass="18031">MTQKRKHLSEYFQKNLSVGFKKWEHPWPRKTCGSCRSLRNNLCLLFRVPSLCTFRHILHSQRQTLSFRMGSKDLSTEGRALEVPKDGADQDLLGREKVPIVQTLSLESCAFLHKILGKRKESQRQRLQHICSCPFYRQKENVNNSNFAECLSFF</sequence>
<dbReference type="EMBL" id="HQ113105">
    <property type="protein sequence ID" value="AEA06863.1"/>
    <property type="molecule type" value="Genomic_DNA"/>
</dbReference>
<name>F2WKU0_9VIRU</name>
<evidence type="ECO:0000313" key="1">
    <source>
        <dbReference type="EMBL" id="AEA06863.1"/>
    </source>
</evidence>
<dbReference type="KEGG" id="vg:10399595"/>
<keyword evidence="2" id="KW-1185">Reference proteome</keyword>
<dbReference type="Proteomes" id="UP000203366">
    <property type="component" value="Segment"/>
</dbReference>
<gene>
    <name evidence="1" type="ORF">LAU_0007</name>
</gene>
<organism evidence="1 2">
    <name type="scientific">Lausannevirus</name>
    <dbReference type="NCBI Taxonomy" id="999883"/>
    <lineage>
        <taxon>Viruses</taxon>
        <taxon>Varidnaviria</taxon>
        <taxon>Bamfordvirae</taxon>
        <taxon>Nucleocytoviricota</taxon>
        <taxon>Megaviricetes</taxon>
        <taxon>Pimascovirales</taxon>
        <taxon>Pimascovirales incertae sedis</taxon>
        <taxon>Marseilleviridae</taxon>
        <taxon>Losannavirus</taxon>
        <taxon>Losannavirus lausannense</taxon>
    </lineage>
</organism>
<proteinExistence type="predicted"/>
<dbReference type="RefSeq" id="YP_004346975.1">
    <property type="nucleotide sequence ID" value="NC_015326.1"/>
</dbReference>